<name>A0ABS4WQ08_9MICO</name>
<dbReference type="Proteomes" id="UP000703720">
    <property type="component" value="Unassembled WGS sequence"/>
</dbReference>
<feature type="transmembrane region" description="Helical" evidence="2">
    <location>
        <begin position="24"/>
        <end position="46"/>
    </location>
</feature>
<keyword evidence="2" id="KW-0812">Transmembrane</keyword>
<sequence length="198" mass="20440">MTDEQQPELRWAPLPPKPSNKGRIWLIVGLIVAALVIVGVLLFLFLPRGDAPEPGTTATPSPSATPTASPTPTAAPTPTATPDPPVQTEAPPVADPSVAAFRNQVGPRLQDAAQGLDIIAGSSGQDAVSIVDTLQEDAQRIADTPPPSSINSPWNDGLFAYSQKLTDLRSALTAGSNTSAALDDVRAALQTLNGLVGL</sequence>
<comment type="caution">
    <text evidence="3">The sequence shown here is derived from an EMBL/GenBank/DDBJ whole genome shotgun (WGS) entry which is preliminary data.</text>
</comment>
<protein>
    <submittedName>
        <fullName evidence="3">Uncharacterized protein</fullName>
    </submittedName>
</protein>
<dbReference type="RefSeq" id="WP_210097537.1">
    <property type="nucleotide sequence ID" value="NZ_BAAAIO010000001.1"/>
</dbReference>
<keyword evidence="2" id="KW-0472">Membrane</keyword>
<feature type="region of interest" description="Disordered" evidence="1">
    <location>
        <begin position="53"/>
        <end position="93"/>
    </location>
</feature>
<evidence type="ECO:0000313" key="4">
    <source>
        <dbReference type="Proteomes" id="UP000703720"/>
    </source>
</evidence>
<keyword evidence="2" id="KW-1133">Transmembrane helix</keyword>
<proteinExistence type="predicted"/>
<reference evidence="3 4" key="1">
    <citation type="submission" date="2021-03" db="EMBL/GenBank/DDBJ databases">
        <title>Sequencing the genomes of 1000 actinobacteria strains.</title>
        <authorList>
            <person name="Klenk H.-P."/>
        </authorList>
    </citation>
    <scope>NUCLEOTIDE SEQUENCE [LARGE SCALE GENOMIC DNA]</scope>
    <source>
        <strain evidence="3 4">DSM 13468</strain>
    </source>
</reference>
<evidence type="ECO:0000313" key="3">
    <source>
        <dbReference type="EMBL" id="MBP2378290.1"/>
    </source>
</evidence>
<evidence type="ECO:0000256" key="2">
    <source>
        <dbReference type="SAM" id="Phobius"/>
    </source>
</evidence>
<accession>A0ABS4WQ08</accession>
<keyword evidence="4" id="KW-1185">Reference proteome</keyword>
<evidence type="ECO:0000256" key="1">
    <source>
        <dbReference type="SAM" id="MobiDB-lite"/>
    </source>
</evidence>
<gene>
    <name evidence="3" type="ORF">JOF42_001785</name>
</gene>
<feature type="compositionally biased region" description="Low complexity" evidence="1">
    <location>
        <begin position="53"/>
        <end position="72"/>
    </location>
</feature>
<dbReference type="EMBL" id="JAGIOA010000001">
    <property type="protein sequence ID" value="MBP2378290.1"/>
    <property type="molecule type" value="Genomic_DNA"/>
</dbReference>
<feature type="compositionally biased region" description="Pro residues" evidence="1">
    <location>
        <begin position="73"/>
        <end position="85"/>
    </location>
</feature>
<organism evidence="3 4">
    <name type="scientific">Microbacterium phyllosphaerae</name>
    <dbReference type="NCBI Taxonomy" id="124798"/>
    <lineage>
        <taxon>Bacteria</taxon>
        <taxon>Bacillati</taxon>
        <taxon>Actinomycetota</taxon>
        <taxon>Actinomycetes</taxon>
        <taxon>Micrococcales</taxon>
        <taxon>Microbacteriaceae</taxon>
        <taxon>Microbacterium</taxon>
    </lineage>
</organism>